<dbReference type="EC" id="3.6.1.9" evidence="3"/>
<evidence type="ECO:0000256" key="1">
    <source>
        <dbReference type="ARBA" id="ARBA00001968"/>
    </source>
</evidence>
<organism evidence="4 5">
    <name type="scientific">Corynebacterium provencense</name>
    <dbReference type="NCBI Taxonomy" id="1737425"/>
    <lineage>
        <taxon>Bacteria</taxon>
        <taxon>Bacillati</taxon>
        <taxon>Actinomycetota</taxon>
        <taxon>Actinomycetes</taxon>
        <taxon>Mycobacteriales</taxon>
        <taxon>Corynebacteriaceae</taxon>
        <taxon>Corynebacterium</taxon>
    </lineage>
</organism>
<comment type="cofactor">
    <cofactor evidence="1 3">
        <name>a divalent metal cation</name>
        <dbReference type="ChEBI" id="CHEBI:60240"/>
    </cofactor>
</comment>
<keyword evidence="3" id="KW-0546">Nucleotide metabolism</keyword>
<evidence type="ECO:0000256" key="3">
    <source>
        <dbReference type="HAMAP-Rule" id="MF_00528"/>
    </source>
</evidence>
<keyword evidence="3" id="KW-0963">Cytoplasm</keyword>
<dbReference type="SUPFAM" id="SSF52972">
    <property type="entry name" value="ITPase-like"/>
    <property type="match status" value="1"/>
</dbReference>
<dbReference type="GO" id="GO:0047429">
    <property type="term" value="F:nucleoside triphosphate diphosphatase activity"/>
    <property type="evidence" value="ECO:0007669"/>
    <property type="project" value="UniProtKB-EC"/>
</dbReference>
<dbReference type="CDD" id="cd00555">
    <property type="entry name" value="Maf"/>
    <property type="match status" value="1"/>
</dbReference>
<dbReference type="NCBIfam" id="TIGR00172">
    <property type="entry name" value="maf"/>
    <property type="match status" value="1"/>
</dbReference>
<dbReference type="Proteomes" id="UP000247696">
    <property type="component" value="Chromosome"/>
</dbReference>
<dbReference type="KEGG" id="cpre:Csp1_07530"/>
<keyword evidence="2 3" id="KW-0378">Hydrolase</keyword>
<comment type="caution">
    <text evidence="3">Lacks conserved residue(s) required for the propagation of feature annotation.</text>
</comment>
<name>A0A2Z3YMS2_9CORY</name>
<dbReference type="Pfam" id="PF02545">
    <property type="entry name" value="Maf"/>
    <property type="match status" value="1"/>
</dbReference>
<comment type="subcellular location">
    <subcellularLocation>
        <location evidence="3">Cytoplasm</location>
    </subcellularLocation>
</comment>
<protein>
    <recommendedName>
        <fullName evidence="3">Nucleoside triphosphate pyrophosphatase</fullName>
        <ecNumber evidence="3">3.6.1.9</ecNumber>
    </recommendedName>
    <alternativeName>
        <fullName evidence="3">Nucleotide pyrophosphatase</fullName>
        <shortName evidence="3">Nucleotide PPase</shortName>
    </alternativeName>
</protein>
<dbReference type="PIRSF" id="PIRSF006305">
    <property type="entry name" value="Maf"/>
    <property type="match status" value="1"/>
</dbReference>
<reference evidence="5" key="1">
    <citation type="submission" date="2017-11" db="EMBL/GenBank/DDBJ databases">
        <title>Otitis media/interna in a cat caused by the recently described species Corynebacterium provencense.</title>
        <authorList>
            <person name="Kittl S."/>
            <person name="Brodard I."/>
            <person name="Rychener L."/>
            <person name="Jores J."/>
            <person name="Roosje P."/>
            <person name="Gobeli Brawand S."/>
        </authorList>
    </citation>
    <scope>NUCLEOTIDE SEQUENCE [LARGE SCALE GENOMIC DNA]</scope>
    <source>
        <strain evidence="5">17KM38</strain>
    </source>
</reference>
<dbReference type="EMBL" id="CP024988">
    <property type="protein sequence ID" value="AWT25562.1"/>
    <property type="molecule type" value="Genomic_DNA"/>
</dbReference>
<feature type="active site" description="Proton acceptor" evidence="3">
    <location>
        <position position="118"/>
    </location>
</feature>
<evidence type="ECO:0000256" key="2">
    <source>
        <dbReference type="ARBA" id="ARBA00022801"/>
    </source>
</evidence>
<keyword evidence="5" id="KW-1185">Reference proteome</keyword>
<proteinExistence type="inferred from homology"/>
<dbReference type="GO" id="GO:0009117">
    <property type="term" value="P:nucleotide metabolic process"/>
    <property type="evidence" value="ECO:0007669"/>
    <property type="project" value="UniProtKB-KW"/>
</dbReference>
<dbReference type="PANTHER" id="PTHR43213:SF5">
    <property type="entry name" value="BIFUNCTIONAL DTTP_UTP PYROPHOSPHATASE_METHYLTRANSFERASE PROTEIN-RELATED"/>
    <property type="match status" value="1"/>
</dbReference>
<dbReference type="InterPro" id="IPR029001">
    <property type="entry name" value="ITPase-like_fam"/>
</dbReference>
<dbReference type="InterPro" id="IPR003697">
    <property type="entry name" value="Maf-like"/>
</dbReference>
<dbReference type="AlphaFoldDB" id="A0A2Z3YMS2"/>
<evidence type="ECO:0000313" key="5">
    <source>
        <dbReference type="Proteomes" id="UP000247696"/>
    </source>
</evidence>
<accession>A0A2Z3YMS2</accession>
<dbReference type="HAMAP" id="MF_00528">
    <property type="entry name" value="Maf"/>
    <property type="match status" value="1"/>
</dbReference>
<dbReference type="GO" id="GO:0005737">
    <property type="term" value="C:cytoplasm"/>
    <property type="evidence" value="ECO:0007669"/>
    <property type="project" value="UniProtKB-SubCell"/>
</dbReference>
<sequence length="243" mass="25534">MPEPAVPDNTGILPSRPVLVLASSSPSRLSVLRAAGTEPLVVVPDVDEDAAVAELTDRLADRGVAPTPEQTVVHLAEVKADAVAGRLAADGGRDTTAGVLTGDPGPDLLSDAVIVAGDSMLLLDGRLQGKPHTVERTVERWKAQRGRTATLVTGHAVVHRGRRISVASSTQVHFARVSDRDIEAYAATGEPLECAGAFTLEALGGWFIDRVDGDPSGVIGLSLPVLRRALEEFGLSVSDFWTR</sequence>
<comment type="similarity">
    <text evidence="3">Belongs to the Maf family.</text>
</comment>
<comment type="function">
    <text evidence="3">Nucleoside triphosphate pyrophosphatase. May have a dual role in cell division arrest and in preventing the incorporation of modified nucleotides into cellular nucleic acids.</text>
</comment>
<dbReference type="STRING" id="1737425.GCA_900049755_00540"/>
<dbReference type="PANTHER" id="PTHR43213">
    <property type="entry name" value="BIFUNCTIONAL DTTP/UTP PYROPHOSPHATASE/METHYLTRANSFERASE PROTEIN-RELATED"/>
    <property type="match status" value="1"/>
</dbReference>
<dbReference type="Gene3D" id="3.90.950.10">
    <property type="match status" value="1"/>
</dbReference>
<gene>
    <name evidence="4" type="ORF">Csp1_07530</name>
</gene>
<evidence type="ECO:0000313" key="4">
    <source>
        <dbReference type="EMBL" id="AWT25562.1"/>
    </source>
</evidence>
<comment type="catalytic activity">
    <reaction evidence="3">
        <text>a 2'-deoxyribonucleoside 5'-triphosphate + H2O = a 2'-deoxyribonucleoside 5'-phosphate + diphosphate + H(+)</text>
        <dbReference type="Rhea" id="RHEA:44644"/>
        <dbReference type="ChEBI" id="CHEBI:15377"/>
        <dbReference type="ChEBI" id="CHEBI:15378"/>
        <dbReference type="ChEBI" id="CHEBI:33019"/>
        <dbReference type="ChEBI" id="CHEBI:61560"/>
        <dbReference type="ChEBI" id="CHEBI:65317"/>
        <dbReference type="EC" id="3.6.1.9"/>
    </reaction>
</comment>
<comment type="catalytic activity">
    <reaction evidence="3">
        <text>a ribonucleoside 5'-triphosphate + H2O = a ribonucleoside 5'-phosphate + diphosphate + H(+)</text>
        <dbReference type="Rhea" id="RHEA:23996"/>
        <dbReference type="ChEBI" id="CHEBI:15377"/>
        <dbReference type="ChEBI" id="CHEBI:15378"/>
        <dbReference type="ChEBI" id="CHEBI:33019"/>
        <dbReference type="ChEBI" id="CHEBI:58043"/>
        <dbReference type="ChEBI" id="CHEBI:61557"/>
        <dbReference type="EC" id="3.6.1.9"/>
    </reaction>
</comment>